<accession>A0ABX7BBD8</accession>
<dbReference type="Pfam" id="PF04754">
    <property type="entry name" value="Transposase_31"/>
    <property type="match status" value="1"/>
</dbReference>
<dbReference type="RefSeq" id="WP_201079477.1">
    <property type="nucleotide sequence ID" value="NZ_CP067420.1"/>
</dbReference>
<dbReference type="InterPro" id="IPR025587">
    <property type="entry name" value="DUF4351"/>
</dbReference>
<proteinExistence type="predicted"/>
<evidence type="ECO:0000313" key="4">
    <source>
        <dbReference type="Proteomes" id="UP000595197"/>
    </source>
</evidence>
<reference evidence="3" key="1">
    <citation type="submission" date="2021-02" db="EMBL/GenBank/DDBJ databases">
        <title>Skermanella TT6 skin isolate.</title>
        <authorList>
            <person name="Lee K."/>
            <person name="Ganzorig M."/>
        </authorList>
    </citation>
    <scope>NUCLEOTIDE SEQUENCE</scope>
    <source>
        <strain evidence="3">TT6</strain>
    </source>
</reference>
<dbReference type="Proteomes" id="UP000595197">
    <property type="component" value="Chromosome"/>
</dbReference>
<feature type="domain" description="Transposase (putative) YhgA-like" evidence="1">
    <location>
        <begin position="8"/>
        <end position="206"/>
    </location>
</feature>
<evidence type="ECO:0000313" key="3">
    <source>
        <dbReference type="EMBL" id="QQP91497.1"/>
    </source>
</evidence>
<dbReference type="PANTHER" id="PTHR34611:SF2">
    <property type="entry name" value="INACTIVE RECOMBINATION-PROMOTING NUCLEASE-LIKE PROTEIN RPNE-RELATED"/>
    <property type="match status" value="1"/>
</dbReference>
<dbReference type="InterPro" id="IPR051699">
    <property type="entry name" value="Rpn/YhgA-like_nuclease"/>
</dbReference>
<name>A0ABX7BBD8_9PROT</name>
<keyword evidence="4" id="KW-1185">Reference proteome</keyword>
<dbReference type="InterPro" id="IPR006842">
    <property type="entry name" value="Transposase_31"/>
</dbReference>
<organism evidence="3 4">
    <name type="scientific">Skermanella cutis</name>
    <dbReference type="NCBI Taxonomy" id="2775420"/>
    <lineage>
        <taxon>Bacteria</taxon>
        <taxon>Pseudomonadati</taxon>
        <taxon>Pseudomonadota</taxon>
        <taxon>Alphaproteobacteria</taxon>
        <taxon>Rhodospirillales</taxon>
        <taxon>Azospirillaceae</taxon>
        <taxon>Skermanella</taxon>
    </lineage>
</organism>
<dbReference type="PANTHER" id="PTHR34611">
    <property type="match status" value="1"/>
</dbReference>
<feature type="domain" description="DUF4351" evidence="2">
    <location>
        <begin position="273"/>
        <end position="323"/>
    </location>
</feature>
<evidence type="ECO:0000259" key="2">
    <source>
        <dbReference type="Pfam" id="PF14261"/>
    </source>
</evidence>
<dbReference type="EMBL" id="CP067420">
    <property type="protein sequence ID" value="QQP91497.1"/>
    <property type="molecule type" value="Genomic_DNA"/>
</dbReference>
<dbReference type="Pfam" id="PF14261">
    <property type="entry name" value="DUF4351"/>
    <property type="match status" value="1"/>
</dbReference>
<protein>
    <submittedName>
        <fullName evidence="3">Rpn family recombination-promoting nuclease/putative transposase</fullName>
    </submittedName>
</protein>
<sequence>MRSRLIRRHDQFFKRLLEQPGAAGALLRERLPPEIAKLLGPDEPVLVPGSFVDRELREYRTDRLYRVRLRDGREAYLYVLIEHKSNPDPRIGLQLLGYMAQGWLSWDKREGKASDGSLRPLPLLFPLVVYHGAAEWGVPLTFAGGLDPVDETIRPYVLDFRYSLADIGKIDDAGLSRQKVLRIGLLLLKHGSRGGDLRQILIKVGRAAAALSTDDLIALLRYILSEPNEVEAAMLRDVLREIVPGQEARIMSIAAEQLKAEGIAEGIAEGMVRGKAEGKAEILLRLLRRRFGEISGATLDRVRAASDEELTAWAENILDAPSLDAVFHPSRAN</sequence>
<evidence type="ECO:0000259" key="1">
    <source>
        <dbReference type="Pfam" id="PF04754"/>
    </source>
</evidence>
<gene>
    <name evidence="3" type="ORF">IGS68_09945</name>
</gene>